<dbReference type="EMBL" id="RZHH01000002">
    <property type="protein sequence ID" value="RYJ14870.1"/>
    <property type="molecule type" value="Genomic_DNA"/>
</dbReference>
<keyword evidence="1" id="KW-1133">Transmembrane helix</keyword>
<accession>A0A482TB98</accession>
<feature type="transmembrane region" description="Helical" evidence="1">
    <location>
        <begin position="89"/>
        <end position="110"/>
    </location>
</feature>
<evidence type="ECO:0000256" key="1">
    <source>
        <dbReference type="SAM" id="Phobius"/>
    </source>
</evidence>
<gene>
    <name evidence="2" type="ORF">ELS19_13510</name>
</gene>
<evidence type="ECO:0000313" key="2">
    <source>
        <dbReference type="EMBL" id="RYJ14870.1"/>
    </source>
</evidence>
<comment type="caution">
    <text evidence="2">The sequence shown here is derived from an EMBL/GenBank/DDBJ whole genome shotgun (WGS) entry which is preliminary data.</text>
</comment>
<reference evidence="2 3" key="1">
    <citation type="submission" date="2018-12" db="EMBL/GenBank/DDBJ databases">
        <title>Genome analysis provides insights into bioremediation potentialities of Halogeometricum borinquense strain N11.</title>
        <authorList>
            <person name="Najjari A."/>
            <person name="Youssef N."/>
            <person name="Fhoula I."/>
            <person name="Ben Dhia O."/>
            <person name="Mahjoubi M."/>
            <person name="Ouzari H.I."/>
            <person name="Cherif A."/>
        </authorList>
    </citation>
    <scope>NUCLEOTIDE SEQUENCE [LARGE SCALE GENOMIC DNA]</scope>
    <source>
        <strain evidence="2 3">N11</strain>
    </source>
</reference>
<dbReference type="AlphaFoldDB" id="A0A482TB98"/>
<name>A0A482TB98_9EURY</name>
<proteinExistence type="predicted"/>
<dbReference type="GeneID" id="9992072"/>
<feature type="transmembrane region" description="Helical" evidence="1">
    <location>
        <begin position="21"/>
        <end position="43"/>
    </location>
</feature>
<keyword evidence="1" id="KW-0472">Membrane</keyword>
<sequence length="116" mass="11797">MSRGTRAAGILGTGLGGVVTYTLYADLLLSATAGLCWGVGSALTVRYRTEWTGDPDRTSAADGLPSAFVLFVGLFGVHAGLPIPDGLRWALVVLVVGALVAAIGLGILLARRATTA</sequence>
<evidence type="ECO:0000313" key="3">
    <source>
        <dbReference type="Proteomes" id="UP000294028"/>
    </source>
</evidence>
<protein>
    <submittedName>
        <fullName evidence="2">Uncharacterized protein</fullName>
    </submittedName>
</protein>
<keyword evidence="1" id="KW-0812">Transmembrane</keyword>
<dbReference type="Proteomes" id="UP000294028">
    <property type="component" value="Unassembled WGS sequence"/>
</dbReference>
<organism evidence="2 3">
    <name type="scientific">Halogeometricum borinquense</name>
    <dbReference type="NCBI Taxonomy" id="60847"/>
    <lineage>
        <taxon>Archaea</taxon>
        <taxon>Methanobacteriati</taxon>
        <taxon>Methanobacteriota</taxon>
        <taxon>Stenosarchaea group</taxon>
        <taxon>Halobacteria</taxon>
        <taxon>Halobacteriales</taxon>
        <taxon>Haloferacaceae</taxon>
        <taxon>Halogeometricum</taxon>
    </lineage>
</organism>
<feature type="transmembrane region" description="Helical" evidence="1">
    <location>
        <begin position="64"/>
        <end position="83"/>
    </location>
</feature>
<dbReference type="RefSeq" id="WP_006055643.1">
    <property type="nucleotide sequence ID" value="NZ_RZHH01000002.1"/>
</dbReference>